<proteinExistence type="predicted"/>
<evidence type="ECO:0000313" key="2">
    <source>
        <dbReference type="Proteomes" id="UP000176800"/>
    </source>
</evidence>
<reference evidence="1 2" key="1">
    <citation type="journal article" date="2016" name="Nat. Commun.">
        <title>Thousands of microbial genomes shed light on interconnected biogeochemical processes in an aquifer system.</title>
        <authorList>
            <person name="Anantharaman K."/>
            <person name="Brown C.T."/>
            <person name="Hug L.A."/>
            <person name="Sharon I."/>
            <person name="Castelle C.J."/>
            <person name="Probst A.J."/>
            <person name="Thomas B.C."/>
            <person name="Singh A."/>
            <person name="Wilkins M.J."/>
            <person name="Karaoz U."/>
            <person name="Brodie E.L."/>
            <person name="Williams K.H."/>
            <person name="Hubbard S.S."/>
            <person name="Banfield J.F."/>
        </authorList>
    </citation>
    <scope>NUCLEOTIDE SEQUENCE [LARGE SCALE GENOMIC DNA]</scope>
</reference>
<comment type="caution">
    <text evidence="1">The sequence shown here is derived from an EMBL/GenBank/DDBJ whole genome shotgun (WGS) entry which is preliminary data.</text>
</comment>
<organism evidence="1 2">
    <name type="scientific">Candidatus Zambryskibacteria bacterium RIFCSPLOWO2_01_FULL_45_21</name>
    <dbReference type="NCBI Taxonomy" id="1802761"/>
    <lineage>
        <taxon>Bacteria</taxon>
        <taxon>Candidatus Zambryskiibacteriota</taxon>
    </lineage>
</organism>
<gene>
    <name evidence="1" type="ORF">A3B14_01375</name>
</gene>
<evidence type="ECO:0000313" key="1">
    <source>
        <dbReference type="EMBL" id="OHB03542.1"/>
    </source>
</evidence>
<dbReference type="EMBL" id="MHWE01000016">
    <property type="protein sequence ID" value="OHB03542.1"/>
    <property type="molecule type" value="Genomic_DNA"/>
</dbReference>
<dbReference type="Proteomes" id="UP000176800">
    <property type="component" value="Unassembled WGS sequence"/>
</dbReference>
<sequence>MSNTLPRLVAEVEPMRIGCGWKFDSVDDIPRFVEEPLIKAVTTLFLKNIHSSQTSANKHDALNHGRAYIELDIASLALENLVTLAEISLGPEIVEQGGEKFGYIHHGLQIPLTPETTIEQLEEESLALAALLAPQEAWRAKPLTFAQTKQLLLDRGEEAVDYRHPALVQSSDLRNWKNEQSPYFYVQD</sequence>
<dbReference type="AlphaFoldDB" id="A0A1G2U3Y3"/>
<name>A0A1G2U3Y3_9BACT</name>
<protein>
    <submittedName>
        <fullName evidence="1">Uncharacterized protein</fullName>
    </submittedName>
</protein>
<accession>A0A1G2U3Y3</accession>